<evidence type="ECO:0000313" key="9">
    <source>
        <dbReference type="EMBL" id="QDU57295.1"/>
    </source>
</evidence>
<sequence>MKDAPPPSLMQQFENATTIAVDYAWGIPLVALLIGGGLVLTVMSRGIPLMRFWHAIAILRGKYDDPDDPGEISHLAALSTALAATIGMGNIGGVAIAISKGGPGAIFWMWVAAVVGMSTKFFSCTLACMYRKIDADGIAQGGPMYYIELGLGRAAKPLAVFFAVCGLVGCLGLFQANQLSAILLESSQVPNWVSAIGIVVCVSIVILGGLKRIALWSEKLVPAMCVLYVLASLVILLMNAPEIPHLLLSIVTKAFGWSAVEGGAIGSVIIIGVQRAAFSNEAGIGTAPMAHGAAKTDEPVREGLVAMLGPMIDTLIVCTMTALVILSSGVNLQNVDGGSKEGVILTAHAFGTVLGPSGRWIIATTTVLFAVSTMFGYAYYGRKCCAYLVGPQRSKWYNYFYIVALGLAAIWSADMVVNILDTAFAMMAIPNMIAVLLLSPRVMAAVKDYFARLDA</sequence>
<dbReference type="Gene3D" id="1.20.1740.10">
    <property type="entry name" value="Amino acid/polyamine transporter I"/>
    <property type="match status" value="1"/>
</dbReference>
<dbReference type="KEGG" id="amuc:Pan181_35100"/>
<evidence type="ECO:0000256" key="2">
    <source>
        <dbReference type="ARBA" id="ARBA00009261"/>
    </source>
</evidence>
<evidence type="ECO:0000256" key="6">
    <source>
        <dbReference type="ARBA" id="ARBA00022989"/>
    </source>
</evidence>
<evidence type="ECO:0000313" key="10">
    <source>
        <dbReference type="Proteomes" id="UP000315750"/>
    </source>
</evidence>
<dbReference type="AlphaFoldDB" id="A0A518ARF8"/>
<feature type="transmembrane region" description="Helical" evidence="8">
    <location>
        <begin position="304"/>
        <end position="326"/>
    </location>
</feature>
<dbReference type="GO" id="GO:0005886">
    <property type="term" value="C:plasma membrane"/>
    <property type="evidence" value="ECO:0007669"/>
    <property type="project" value="UniProtKB-SubCell"/>
</dbReference>
<dbReference type="PRINTS" id="PR00175">
    <property type="entry name" value="NAALASMPORT"/>
</dbReference>
<name>A0A518ARF8_9BACT</name>
<dbReference type="RefSeq" id="WP_197528435.1">
    <property type="nucleotide sequence ID" value="NZ_CP036278.1"/>
</dbReference>
<feature type="transmembrane region" description="Helical" evidence="8">
    <location>
        <begin position="75"/>
        <end position="99"/>
    </location>
</feature>
<gene>
    <name evidence="9" type="primary">alsT_2</name>
    <name evidence="9" type="ORF">Pan181_35100</name>
</gene>
<comment type="similarity">
    <text evidence="2 8">Belongs to the alanine or glycine:cation symporter (AGCS) (TC 2.A.25) family.</text>
</comment>
<feature type="transmembrane region" description="Helical" evidence="8">
    <location>
        <begin position="189"/>
        <end position="208"/>
    </location>
</feature>
<evidence type="ECO:0000256" key="1">
    <source>
        <dbReference type="ARBA" id="ARBA00004651"/>
    </source>
</evidence>
<evidence type="ECO:0000256" key="7">
    <source>
        <dbReference type="ARBA" id="ARBA00023136"/>
    </source>
</evidence>
<protein>
    <submittedName>
        <fullName evidence="9">Amino-acid carrier protein AlsT</fullName>
    </submittedName>
</protein>
<comment type="subcellular location">
    <subcellularLocation>
        <location evidence="1 8">Cell membrane</location>
        <topology evidence="1 8">Multi-pass membrane protein</topology>
    </subcellularLocation>
</comment>
<feature type="transmembrane region" description="Helical" evidence="8">
    <location>
        <begin position="396"/>
        <end position="413"/>
    </location>
</feature>
<feature type="transmembrane region" description="Helical" evidence="8">
    <location>
        <begin position="246"/>
        <end position="271"/>
    </location>
</feature>
<dbReference type="PANTHER" id="PTHR30330:SF3">
    <property type="entry name" value="TRANSCRIPTIONAL REGULATOR, LRP FAMILY"/>
    <property type="match status" value="1"/>
</dbReference>
<dbReference type="Pfam" id="PF01235">
    <property type="entry name" value="Na_Ala_symp"/>
    <property type="match status" value="1"/>
</dbReference>
<keyword evidence="3 8" id="KW-0813">Transport</keyword>
<keyword evidence="8" id="KW-0769">Symport</keyword>
<evidence type="ECO:0000256" key="5">
    <source>
        <dbReference type="ARBA" id="ARBA00022692"/>
    </source>
</evidence>
<dbReference type="PROSITE" id="PS00873">
    <property type="entry name" value="NA_ALANINE_SYMP"/>
    <property type="match status" value="1"/>
</dbReference>
<organism evidence="9 10">
    <name type="scientific">Aeoliella mucimassa</name>
    <dbReference type="NCBI Taxonomy" id="2527972"/>
    <lineage>
        <taxon>Bacteria</taxon>
        <taxon>Pseudomonadati</taxon>
        <taxon>Planctomycetota</taxon>
        <taxon>Planctomycetia</taxon>
        <taxon>Pirellulales</taxon>
        <taxon>Lacipirellulaceae</taxon>
        <taxon>Aeoliella</taxon>
    </lineage>
</organism>
<feature type="transmembrane region" description="Helical" evidence="8">
    <location>
        <begin position="158"/>
        <end position="177"/>
    </location>
</feature>
<proteinExistence type="inferred from homology"/>
<evidence type="ECO:0000256" key="4">
    <source>
        <dbReference type="ARBA" id="ARBA00022475"/>
    </source>
</evidence>
<dbReference type="Proteomes" id="UP000315750">
    <property type="component" value="Chromosome"/>
</dbReference>
<keyword evidence="4 8" id="KW-1003">Cell membrane</keyword>
<dbReference type="NCBIfam" id="TIGR00835">
    <property type="entry name" value="agcS"/>
    <property type="match status" value="1"/>
</dbReference>
<feature type="transmembrane region" description="Helical" evidence="8">
    <location>
        <begin position="419"/>
        <end position="438"/>
    </location>
</feature>
<keyword evidence="7 8" id="KW-0472">Membrane</keyword>
<dbReference type="GO" id="GO:0005283">
    <property type="term" value="F:amino acid:sodium symporter activity"/>
    <property type="evidence" value="ECO:0007669"/>
    <property type="project" value="InterPro"/>
</dbReference>
<accession>A0A518ARF8</accession>
<dbReference type="EMBL" id="CP036278">
    <property type="protein sequence ID" value="QDU57295.1"/>
    <property type="molecule type" value="Genomic_DNA"/>
</dbReference>
<dbReference type="PANTHER" id="PTHR30330">
    <property type="entry name" value="AGSS FAMILY TRANSPORTER, SODIUM-ALANINE"/>
    <property type="match status" value="1"/>
</dbReference>
<dbReference type="InterPro" id="IPR001463">
    <property type="entry name" value="Na/Ala_symport"/>
</dbReference>
<feature type="transmembrane region" description="Helical" evidence="8">
    <location>
        <begin position="105"/>
        <end position="130"/>
    </location>
</feature>
<keyword evidence="10" id="KW-1185">Reference proteome</keyword>
<reference evidence="9 10" key="1">
    <citation type="submission" date="2019-02" db="EMBL/GenBank/DDBJ databases">
        <title>Deep-cultivation of Planctomycetes and their phenomic and genomic characterization uncovers novel biology.</title>
        <authorList>
            <person name="Wiegand S."/>
            <person name="Jogler M."/>
            <person name="Boedeker C."/>
            <person name="Pinto D."/>
            <person name="Vollmers J."/>
            <person name="Rivas-Marin E."/>
            <person name="Kohn T."/>
            <person name="Peeters S.H."/>
            <person name="Heuer A."/>
            <person name="Rast P."/>
            <person name="Oberbeckmann S."/>
            <person name="Bunk B."/>
            <person name="Jeske O."/>
            <person name="Meyerdierks A."/>
            <person name="Storesund J.E."/>
            <person name="Kallscheuer N."/>
            <person name="Luecker S."/>
            <person name="Lage O.M."/>
            <person name="Pohl T."/>
            <person name="Merkel B.J."/>
            <person name="Hornburger P."/>
            <person name="Mueller R.-W."/>
            <person name="Bruemmer F."/>
            <person name="Labrenz M."/>
            <person name="Spormann A.M."/>
            <person name="Op den Camp H."/>
            <person name="Overmann J."/>
            <person name="Amann R."/>
            <person name="Jetten M.S.M."/>
            <person name="Mascher T."/>
            <person name="Medema M.H."/>
            <person name="Devos D.P."/>
            <person name="Kaster A.-K."/>
            <person name="Ovreas L."/>
            <person name="Rohde M."/>
            <person name="Galperin M.Y."/>
            <person name="Jogler C."/>
        </authorList>
    </citation>
    <scope>NUCLEOTIDE SEQUENCE [LARGE SCALE GENOMIC DNA]</scope>
    <source>
        <strain evidence="9 10">Pan181</strain>
    </source>
</reference>
<keyword evidence="5 8" id="KW-0812">Transmembrane</keyword>
<evidence type="ECO:0000256" key="3">
    <source>
        <dbReference type="ARBA" id="ARBA00022448"/>
    </source>
</evidence>
<keyword evidence="6 8" id="KW-1133">Transmembrane helix</keyword>
<evidence type="ECO:0000256" key="8">
    <source>
        <dbReference type="RuleBase" id="RU363064"/>
    </source>
</evidence>
<feature type="transmembrane region" description="Helical" evidence="8">
    <location>
        <begin position="220"/>
        <end position="240"/>
    </location>
</feature>
<feature type="transmembrane region" description="Helical" evidence="8">
    <location>
        <begin position="23"/>
        <end position="43"/>
    </location>
</feature>
<feature type="transmembrane region" description="Helical" evidence="8">
    <location>
        <begin position="360"/>
        <end position="380"/>
    </location>
</feature>